<dbReference type="Pfam" id="PF13419">
    <property type="entry name" value="HAD_2"/>
    <property type="match status" value="1"/>
</dbReference>
<dbReference type="GO" id="GO:0006281">
    <property type="term" value="P:DNA repair"/>
    <property type="evidence" value="ECO:0007669"/>
    <property type="project" value="TreeGrafter"/>
</dbReference>
<dbReference type="SFLD" id="SFLDG01129">
    <property type="entry name" value="C1.5:_HAD__Beta-PGM__Phosphata"/>
    <property type="match status" value="1"/>
</dbReference>
<gene>
    <name evidence="1" type="primary">ppaX</name>
    <name evidence="1" type="ORF">MPAN_000580</name>
</gene>
<accession>A0A7U9TJ74</accession>
<dbReference type="SFLD" id="SFLDS00003">
    <property type="entry name" value="Haloacid_Dehalogenase"/>
    <property type="match status" value="1"/>
</dbReference>
<dbReference type="SFLD" id="SFLDG01135">
    <property type="entry name" value="C1.5.6:_HAD__Beta-PGM__Phospha"/>
    <property type="match status" value="1"/>
</dbReference>
<dbReference type="InterPro" id="IPR023198">
    <property type="entry name" value="PGP-like_dom2"/>
</dbReference>
<dbReference type="GO" id="GO:0008967">
    <property type="term" value="F:phosphoglycolate phosphatase activity"/>
    <property type="evidence" value="ECO:0007669"/>
    <property type="project" value="TreeGrafter"/>
</dbReference>
<name>A0A7U9TJ74_9MOLU</name>
<dbReference type="NCBIfam" id="TIGR01509">
    <property type="entry name" value="HAD-SF-IA-v3"/>
    <property type="match status" value="1"/>
</dbReference>
<dbReference type="InterPro" id="IPR050155">
    <property type="entry name" value="HAD-like_hydrolase_sf"/>
</dbReference>
<dbReference type="InterPro" id="IPR023214">
    <property type="entry name" value="HAD_sf"/>
</dbReference>
<organism evidence="1 2">
    <name type="scientific">Mariniplasma anaerobium</name>
    <dbReference type="NCBI Taxonomy" id="2735436"/>
    <lineage>
        <taxon>Bacteria</taxon>
        <taxon>Bacillati</taxon>
        <taxon>Mycoplasmatota</taxon>
        <taxon>Mollicutes</taxon>
        <taxon>Acholeplasmatales</taxon>
        <taxon>Acholeplasmataceae</taxon>
        <taxon>Mariniplasma</taxon>
    </lineage>
</organism>
<dbReference type="NCBIfam" id="TIGR01549">
    <property type="entry name" value="HAD-SF-IA-v1"/>
    <property type="match status" value="1"/>
</dbReference>
<dbReference type="InterPro" id="IPR036412">
    <property type="entry name" value="HAD-like_sf"/>
</dbReference>
<keyword evidence="2" id="KW-1185">Reference proteome</keyword>
<dbReference type="PANTHER" id="PTHR43434:SF26">
    <property type="entry name" value="PYROPHOSPHATASE PPAX"/>
    <property type="match status" value="1"/>
</dbReference>
<dbReference type="Gene3D" id="1.10.150.240">
    <property type="entry name" value="Putative phosphatase, domain 2"/>
    <property type="match status" value="1"/>
</dbReference>
<dbReference type="PANTHER" id="PTHR43434">
    <property type="entry name" value="PHOSPHOGLYCOLATE PHOSPHATASE"/>
    <property type="match status" value="1"/>
</dbReference>
<reference evidence="1" key="1">
    <citation type="submission" date="2021-01" db="EMBL/GenBank/DDBJ databases">
        <title>Draft genome sequence of Acholeplasmataceae bacterium strain Mahy22.</title>
        <authorList>
            <person name="Watanabe M."/>
            <person name="Kojima H."/>
            <person name="Fukui M."/>
        </authorList>
    </citation>
    <scope>NUCLEOTIDE SEQUENCE</scope>
    <source>
        <strain evidence="1">Mahy22</strain>
    </source>
</reference>
<dbReference type="KEGG" id="manr:MPAN_000580"/>
<proteinExistence type="predicted"/>
<dbReference type="Gene3D" id="3.40.50.1000">
    <property type="entry name" value="HAD superfamily/HAD-like"/>
    <property type="match status" value="1"/>
</dbReference>
<dbReference type="InterPro" id="IPR006439">
    <property type="entry name" value="HAD-SF_hydro_IA"/>
</dbReference>
<dbReference type="RefSeq" id="WP_176239041.1">
    <property type="nucleotide sequence ID" value="NZ_AP024412.1"/>
</dbReference>
<dbReference type="Proteomes" id="UP000620133">
    <property type="component" value="Chromosome"/>
</dbReference>
<sequence length="210" mass="24156">MKTILFDLDGTLIQTPTIILEAFKQTFETHLKEVELSEKELSNFLGQTLWQTFEFYTDDKDLVNEMIDHYRNVSNMMIEEGLKAYPNAKKTILYLKNQGCKIGVVTSKLKDVATYHLKLTNLFEDVDLIVGYDDVKNHKPNPDPLLKAIELLNVKKEDTLYVGDHENDIKAAKKAGIESCAVTYSSRLHEMLLEQPEYVIDNLDNLRDII</sequence>
<dbReference type="GO" id="GO:0005829">
    <property type="term" value="C:cytosol"/>
    <property type="evidence" value="ECO:0007669"/>
    <property type="project" value="TreeGrafter"/>
</dbReference>
<dbReference type="AlphaFoldDB" id="A0A7U9TJ74"/>
<dbReference type="EMBL" id="AP024412">
    <property type="protein sequence ID" value="BCR35165.1"/>
    <property type="molecule type" value="Genomic_DNA"/>
</dbReference>
<protein>
    <submittedName>
        <fullName evidence="1">Pyrophosphatase PpaX</fullName>
    </submittedName>
</protein>
<evidence type="ECO:0000313" key="1">
    <source>
        <dbReference type="EMBL" id="BCR35165.1"/>
    </source>
</evidence>
<dbReference type="InterPro" id="IPR041492">
    <property type="entry name" value="HAD_2"/>
</dbReference>
<dbReference type="SUPFAM" id="SSF56784">
    <property type="entry name" value="HAD-like"/>
    <property type="match status" value="1"/>
</dbReference>
<evidence type="ECO:0000313" key="2">
    <source>
        <dbReference type="Proteomes" id="UP000620133"/>
    </source>
</evidence>